<keyword evidence="14 16" id="KW-0472">Membrane</keyword>
<reference evidence="18" key="1">
    <citation type="journal article" date="2013" name="Genome Biol. Evol.">
        <title>Deep Sequencing of Mixed Total DNA without Barcodes Allows Efficient Assembly of Highly Plastic Ascidian Mitochondrial Genomes.</title>
        <authorList>
            <person name="Rubinstein N."/>
            <person name="Feldstein T."/>
            <person name="Shenkar N."/>
            <person name="Botero Castro F."/>
            <person name="Griggio F."/>
            <person name="Mastrototaro F."/>
            <person name="Delsuc F."/>
            <person name="Douzery E.J.P."/>
            <person name="Gissi C."/>
            <person name="Huchon D."/>
        </authorList>
    </citation>
    <scope>NUCLEOTIDE SEQUENCE</scope>
    <source>
        <tissue evidence="18">Muscle</tissue>
    </source>
</reference>
<evidence type="ECO:0000256" key="9">
    <source>
        <dbReference type="ARBA" id="ARBA00022982"/>
    </source>
</evidence>
<dbReference type="InterPro" id="IPR001750">
    <property type="entry name" value="ND/Mrp_TM"/>
</dbReference>
<evidence type="ECO:0000256" key="11">
    <source>
        <dbReference type="ARBA" id="ARBA00023027"/>
    </source>
</evidence>
<feature type="transmembrane region" description="Helical" evidence="16">
    <location>
        <begin position="443"/>
        <end position="463"/>
    </location>
</feature>
<feature type="transmembrane region" description="Helical" evidence="16">
    <location>
        <begin position="35"/>
        <end position="56"/>
    </location>
</feature>
<geneLocation type="mitochondrion" evidence="18"/>
<evidence type="ECO:0000256" key="16">
    <source>
        <dbReference type="RuleBase" id="RU003297"/>
    </source>
</evidence>
<evidence type="ECO:0000256" key="7">
    <source>
        <dbReference type="ARBA" id="ARBA00022692"/>
    </source>
</evidence>
<feature type="transmembrane region" description="Helical" evidence="16">
    <location>
        <begin position="350"/>
        <end position="374"/>
    </location>
</feature>
<feature type="transmembrane region" description="Helical" evidence="16">
    <location>
        <begin position="322"/>
        <end position="343"/>
    </location>
</feature>
<evidence type="ECO:0000313" key="18">
    <source>
        <dbReference type="EMBL" id="CCO25814.1"/>
    </source>
</evidence>
<dbReference type="EC" id="7.1.1.2" evidence="3 16"/>
<keyword evidence="7 16" id="KW-0812">Transmembrane</keyword>
<dbReference type="InterPro" id="IPR003918">
    <property type="entry name" value="NADH_UbQ_OxRdtase"/>
</dbReference>
<comment type="function">
    <text evidence="16">Core subunit of the mitochondrial membrane respiratory chain NADH dehydrogenase (Complex I) which catalyzes electron transfer from NADH through the respiratory chain, using ubiquinone as an electron acceptor. Essential for the catalytic activity and assembly of complex I.</text>
</comment>
<keyword evidence="13 16" id="KW-0496">Mitochondrion</keyword>
<feature type="domain" description="NADH:quinone oxidoreductase/Mrp antiporter transmembrane" evidence="17">
    <location>
        <begin position="123"/>
        <end position="407"/>
    </location>
</feature>
<organism evidence="18">
    <name type="scientific">Ascidiella aspersa</name>
    <dbReference type="NCBI Taxonomy" id="201961"/>
    <lineage>
        <taxon>Eukaryota</taxon>
        <taxon>Metazoa</taxon>
        <taxon>Chordata</taxon>
        <taxon>Tunicata</taxon>
        <taxon>Ascidiacea</taxon>
        <taxon>Phlebobranchia</taxon>
        <taxon>Ascidiidae</taxon>
        <taxon>Ascidiella</taxon>
    </lineage>
</organism>
<keyword evidence="5 16" id="KW-0813">Transport</keyword>
<evidence type="ECO:0000256" key="1">
    <source>
        <dbReference type="ARBA" id="ARBA00004225"/>
    </source>
</evidence>
<dbReference type="GO" id="GO:0008137">
    <property type="term" value="F:NADH dehydrogenase (ubiquinone) activity"/>
    <property type="evidence" value="ECO:0007669"/>
    <property type="project" value="UniProtKB-UniRule"/>
</dbReference>
<keyword evidence="10 16" id="KW-1133">Transmembrane helix</keyword>
<feature type="transmembrane region" description="Helical" evidence="16">
    <location>
        <begin position="234"/>
        <end position="253"/>
    </location>
</feature>
<name>S0DF79_9ASCI</name>
<feature type="transmembrane region" description="Helical" evidence="16">
    <location>
        <begin position="107"/>
        <end position="140"/>
    </location>
</feature>
<gene>
    <name evidence="18" type="primary">nad4</name>
</gene>
<comment type="catalytic activity">
    <reaction evidence="15 16">
        <text>a ubiquinone + NADH + 5 H(+)(in) = a ubiquinol + NAD(+) + 4 H(+)(out)</text>
        <dbReference type="Rhea" id="RHEA:29091"/>
        <dbReference type="Rhea" id="RHEA-COMP:9565"/>
        <dbReference type="Rhea" id="RHEA-COMP:9566"/>
        <dbReference type="ChEBI" id="CHEBI:15378"/>
        <dbReference type="ChEBI" id="CHEBI:16389"/>
        <dbReference type="ChEBI" id="CHEBI:17976"/>
        <dbReference type="ChEBI" id="CHEBI:57540"/>
        <dbReference type="ChEBI" id="CHEBI:57945"/>
        <dbReference type="EC" id="7.1.1.2"/>
    </reaction>
</comment>
<evidence type="ECO:0000256" key="4">
    <source>
        <dbReference type="ARBA" id="ARBA00021006"/>
    </source>
</evidence>
<sequence>MVLSGGIGLVSLVLVVLHSNKYISGAFMWFWLSVYWWVCVVVCVVEFLGGFFGGFFGGLSYKMGYDGLSMFFIVLALLVTLVSFLSMAPSGGVLNAIGGRGLATSFILLGTLLVWFFIISSGIEFFICFELCVIPIFFLIGYWGSQRERIFSNYYFLFYSLMAPVPFLFLMISSVSRGMGTYFYTTHSGGWVASLGGEALGPWVVFGLVLGFLTKLPIYGFHIWLPKAHVDAPVGGSMVLAGVMLKMGSYGLMRLSVFEWVVASPVIMFIVGLGMWGFFVTSVLCLRLVDFKVIVAFSSVSHMSIAIVGVLSAVGWGVLGSFLVFLGHGFISPLLFYLGTLVYSRTGSRLVVGAGGTSILGGSFYVLLLLGFMMNFGFPPFLNFFGEVGIFYSVFTMGELYLVVVFLGFLFSGVYMMGLVVGMMHHGASYKFLSLRGLSMADWLLGVFMLACYVLLGLVTHMVCVS</sequence>
<keyword evidence="9 16" id="KW-0249">Electron transport</keyword>
<evidence type="ECO:0000256" key="13">
    <source>
        <dbReference type="ARBA" id="ARBA00023128"/>
    </source>
</evidence>
<protein>
    <recommendedName>
        <fullName evidence="4 16">NADH-ubiquinone oxidoreductase chain 4</fullName>
        <ecNumber evidence="3 16">7.1.1.2</ecNumber>
    </recommendedName>
</protein>
<dbReference type="GO" id="GO:0048039">
    <property type="term" value="F:ubiquinone binding"/>
    <property type="evidence" value="ECO:0007669"/>
    <property type="project" value="TreeGrafter"/>
</dbReference>
<comment type="similarity">
    <text evidence="2 16">Belongs to the complex I subunit 4 family.</text>
</comment>
<dbReference type="GO" id="GO:0003954">
    <property type="term" value="F:NADH dehydrogenase activity"/>
    <property type="evidence" value="ECO:0007669"/>
    <property type="project" value="TreeGrafter"/>
</dbReference>
<accession>S0DF79</accession>
<feature type="transmembrane region" description="Helical" evidence="16">
    <location>
        <begin position="152"/>
        <end position="172"/>
    </location>
</feature>
<evidence type="ECO:0000256" key="8">
    <source>
        <dbReference type="ARBA" id="ARBA00022967"/>
    </source>
</evidence>
<dbReference type="EMBL" id="HF548561">
    <property type="protein sequence ID" value="CCO25814.1"/>
    <property type="molecule type" value="Genomic_DNA"/>
</dbReference>
<dbReference type="PANTHER" id="PTHR43507:SF20">
    <property type="entry name" value="NADH-UBIQUINONE OXIDOREDUCTASE CHAIN 4"/>
    <property type="match status" value="1"/>
</dbReference>
<dbReference type="AlphaFoldDB" id="S0DF79"/>
<dbReference type="Pfam" id="PF00361">
    <property type="entry name" value="Proton_antipo_M"/>
    <property type="match status" value="1"/>
</dbReference>
<dbReference type="PANTHER" id="PTHR43507">
    <property type="entry name" value="NADH-UBIQUINONE OXIDOREDUCTASE CHAIN 4"/>
    <property type="match status" value="1"/>
</dbReference>
<evidence type="ECO:0000256" key="3">
    <source>
        <dbReference type="ARBA" id="ARBA00012944"/>
    </source>
</evidence>
<evidence type="ECO:0000256" key="14">
    <source>
        <dbReference type="ARBA" id="ARBA00023136"/>
    </source>
</evidence>
<keyword evidence="12 16" id="KW-0830">Ubiquinone</keyword>
<evidence type="ECO:0000256" key="5">
    <source>
        <dbReference type="ARBA" id="ARBA00022448"/>
    </source>
</evidence>
<evidence type="ECO:0000256" key="12">
    <source>
        <dbReference type="ARBA" id="ARBA00023075"/>
    </source>
</evidence>
<keyword evidence="8" id="KW-1278">Translocase</keyword>
<keyword evidence="11 16" id="KW-0520">NAD</keyword>
<dbReference type="PRINTS" id="PR01437">
    <property type="entry name" value="NUOXDRDTASE4"/>
</dbReference>
<keyword evidence="6 16" id="KW-0679">Respiratory chain</keyword>
<evidence type="ECO:0000259" key="17">
    <source>
        <dbReference type="Pfam" id="PF00361"/>
    </source>
</evidence>
<evidence type="ECO:0000256" key="15">
    <source>
        <dbReference type="ARBA" id="ARBA00049551"/>
    </source>
</evidence>
<feature type="transmembrane region" description="Helical" evidence="16">
    <location>
        <begin position="68"/>
        <end position="87"/>
    </location>
</feature>
<dbReference type="GO" id="GO:0042773">
    <property type="term" value="P:ATP synthesis coupled electron transport"/>
    <property type="evidence" value="ECO:0007669"/>
    <property type="project" value="InterPro"/>
</dbReference>
<proteinExistence type="inferred from homology"/>
<feature type="transmembrane region" description="Helical" evidence="16">
    <location>
        <begin position="265"/>
        <end position="286"/>
    </location>
</feature>
<evidence type="ECO:0000256" key="10">
    <source>
        <dbReference type="ARBA" id="ARBA00022989"/>
    </source>
</evidence>
<evidence type="ECO:0000256" key="6">
    <source>
        <dbReference type="ARBA" id="ARBA00022660"/>
    </source>
</evidence>
<dbReference type="GO" id="GO:0031966">
    <property type="term" value="C:mitochondrial membrane"/>
    <property type="evidence" value="ECO:0007669"/>
    <property type="project" value="UniProtKB-SubCell"/>
</dbReference>
<feature type="transmembrane region" description="Helical" evidence="16">
    <location>
        <begin position="293"/>
        <end position="316"/>
    </location>
</feature>
<comment type="subcellular location">
    <subcellularLocation>
        <location evidence="1 16">Mitochondrion membrane</location>
        <topology evidence="1 16">Multi-pass membrane protein</topology>
    </subcellularLocation>
</comment>
<evidence type="ECO:0000256" key="2">
    <source>
        <dbReference type="ARBA" id="ARBA00009025"/>
    </source>
</evidence>
<dbReference type="GO" id="GO:0015990">
    <property type="term" value="P:electron transport coupled proton transport"/>
    <property type="evidence" value="ECO:0007669"/>
    <property type="project" value="TreeGrafter"/>
</dbReference>
<feature type="transmembrane region" description="Helical" evidence="16">
    <location>
        <begin position="400"/>
        <end position="422"/>
    </location>
</feature>